<evidence type="ECO:0000256" key="1">
    <source>
        <dbReference type="ARBA" id="ARBA00004434"/>
    </source>
</evidence>
<evidence type="ECO:0000256" key="4">
    <source>
        <dbReference type="ARBA" id="ARBA00022448"/>
    </source>
</evidence>
<keyword evidence="9" id="KW-1133">Transmembrane helix</keyword>
<keyword evidence="7 13" id="KW-0653">Protein transport</keyword>
<feature type="domain" description="FCP1 homology" evidence="15">
    <location>
        <begin position="210"/>
        <end position="355"/>
    </location>
</feature>
<evidence type="ECO:0000313" key="16">
    <source>
        <dbReference type="EMBL" id="SGZ40698.1"/>
    </source>
</evidence>
<name>A0A1L0B2S2_9ASCO</name>
<feature type="region of interest" description="Disordered" evidence="14">
    <location>
        <begin position="76"/>
        <end position="105"/>
    </location>
</feature>
<dbReference type="GO" id="GO:0005744">
    <property type="term" value="C:TIM23 mitochondrial import inner membrane translocase complex"/>
    <property type="evidence" value="ECO:0007669"/>
    <property type="project" value="UniProtKB-UniRule"/>
</dbReference>
<organism evidence="16 17">
    <name type="scientific">Hanseniaspora guilliermondii</name>
    <dbReference type="NCBI Taxonomy" id="56406"/>
    <lineage>
        <taxon>Eukaryota</taxon>
        <taxon>Fungi</taxon>
        <taxon>Dikarya</taxon>
        <taxon>Ascomycota</taxon>
        <taxon>Saccharomycotina</taxon>
        <taxon>Saccharomycetes</taxon>
        <taxon>Saccharomycodales</taxon>
        <taxon>Saccharomycodaceae</taxon>
        <taxon>Hanseniaspora</taxon>
    </lineage>
</organism>
<evidence type="ECO:0000256" key="13">
    <source>
        <dbReference type="RuleBase" id="RU365079"/>
    </source>
</evidence>
<evidence type="ECO:0000256" key="8">
    <source>
        <dbReference type="ARBA" id="ARBA00022946"/>
    </source>
</evidence>
<evidence type="ECO:0000256" key="2">
    <source>
        <dbReference type="ARBA" id="ARBA00006344"/>
    </source>
</evidence>
<dbReference type="SUPFAM" id="SSF56784">
    <property type="entry name" value="HAD-like"/>
    <property type="match status" value="1"/>
</dbReference>
<feature type="compositionally biased region" description="Basic and acidic residues" evidence="14">
    <location>
        <begin position="76"/>
        <end position="103"/>
    </location>
</feature>
<evidence type="ECO:0000256" key="7">
    <source>
        <dbReference type="ARBA" id="ARBA00022927"/>
    </source>
</evidence>
<keyword evidence="5" id="KW-0812">Transmembrane</keyword>
<keyword evidence="10 13" id="KW-0811">Translocation</keyword>
<dbReference type="CDD" id="cd07521">
    <property type="entry name" value="HAD_FCP1-like"/>
    <property type="match status" value="1"/>
</dbReference>
<comment type="subunit">
    <text evidence="13">Component of the TIM23 complex.</text>
</comment>
<evidence type="ECO:0000256" key="9">
    <source>
        <dbReference type="ARBA" id="ARBA00022989"/>
    </source>
</evidence>
<dbReference type="Pfam" id="PF03031">
    <property type="entry name" value="NIF"/>
    <property type="match status" value="1"/>
</dbReference>
<dbReference type="GO" id="GO:0015031">
    <property type="term" value="P:protein transport"/>
    <property type="evidence" value="ECO:0007669"/>
    <property type="project" value="UniProtKB-KW"/>
</dbReference>
<comment type="similarity">
    <text evidence="2 13">Belongs to the TIM50 family.</text>
</comment>
<proteinExistence type="inferred from homology"/>
<dbReference type="InterPro" id="IPR036412">
    <property type="entry name" value="HAD-like_sf"/>
</dbReference>
<gene>
    <name evidence="16" type="ORF">HGUI_02898</name>
</gene>
<dbReference type="InterPro" id="IPR004274">
    <property type="entry name" value="FCP1_dom"/>
</dbReference>
<dbReference type="Gene3D" id="3.40.50.1000">
    <property type="entry name" value="HAD superfamily/HAD-like"/>
    <property type="match status" value="1"/>
</dbReference>
<evidence type="ECO:0000256" key="10">
    <source>
        <dbReference type="ARBA" id="ARBA00023010"/>
    </source>
</evidence>
<keyword evidence="17" id="KW-1185">Reference proteome</keyword>
<dbReference type="PROSITE" id="PS50969">
    <property type="entry name" value="FCP1"/>
    <property type="match status" value="1"/>
</dbReference>
<comment type="function">
    <text evidence="13">Essential component of the TIM23 complex, a complex that mediates the translocation of transit peptide-containing proteins across the mitochondrial inner membrane.</text>
</comment>
<protein>
    <recommendedName>
        <fullName evidence="3 13">Mitochondrial import inner membrane translocase subunit TIM50</fullName>
    </recommendedName>
</protein>
<dbReference type="SMART" id="SM00577">
    <property type="entry name" value="CPDc"/>
    <property type="match status" value="1"/>
</dbReference>
<dbReference type="FunFam" id="3.40.50.1000:FF:000019">
    <property type="entry name" value="Mitochondrial import inner membrane translocase subunit TIM50"/>
    <property type="match status" value="1"/>
</dbReference>
<dbReference type="VEuPathDB" id="FungiDB:HGUI_02898"/>
<evidence type="ECO:0000256" key="5">
    <source>
        <dbReference type="ARBA" id="ARBA00022692"/>
    </source>
</evidence>
<keyword evidence="12" id="KW-0472">Membrane</keyword>
<accession>A0A1L0B2S2</accession>
<dbReference type="Proteomes" id="UP000183365">
    <property type="component" value="Unassembled WGS sequence"/>
</dbReference>
<keyword evidence="8 13" id="KW-0809">Transit peptide</keyword>
<dbReference type="AlphaFoldDB" id="A0A1L0B2S2"/>
<evidence type="ECO:0000256" key="14">
    <source>
        <dbReference type="SAM" id="MobiDB-lite"/>
    </source>
</evidence>
<keyword evidence="6" id="KW-0999">Mitochondrion inner membrane</keyword>
<evidence type="ECO:0000256" key="12">
    <source>
        <dbReference type="ARBA" id="ARBA00023136"/>
    </source>
</evidence>
<evidence type="ECO:0000313" key="17">
    <source>
        <dbReference type="Proteomes" id="UP000183365"/>
    </source>
</evidence>
<evidence type="ECO:0000256" key="6">
    <source>
        <dbReference type="ARBA" id="ARBA00022792"/>
    </source>
</evidence>
<evidence type="ECO:0000256" key="11">
    <source>
        <dbReference type="ARBA" id="ARBA00023128"/>
    </source>
</evidence>
<sequence>MLPRNNINMLSIIGKNIIRHSSASFKFSNTHRVASILSKSHFHSYNTLLNEKKPKKPESLISDDILAKAGFELNEKGKPITEQQETERKQKVKEQEDKDKEPVNELEEAIRKRKEKRKRQTQTDKQIEKATSYFYVGLLGALTGLTLYLGRDFNSEELKGAYGKDYEAVGNGFTPPTLVFKRIYARFNALKDSFNNPPFETLLPPPPPAPYQRPLTLVLGLEDLLIHSEYDYKNGWQTKKRPGVDFFLGYLSQYYEIVIYSREASFTMEPVVLKLDPIQAFIAYNLFREHCSYKNGEYVKDLSKLNRDIKKVVSLDLSSTLNTDEFEDNKIYINNWEGDRSNKDLLDYIPFLEYLVTQNVSDVRPIIKTFNNKTTLAQDFNKRIDVLRQKFYDEQSKKSSSGIMKIVGMGSPAATGIGAKFPLDFIREEGLKNYKSFKQLVEEEKEKIMWKQERMKQTFTLSQYLTGQISQEDIMKQQIARDAELEEEYKEFKKNEQAKIEN</sequence>
<dbReference type="EMBL" id="FQNF01000060">
    <property type="protein sequence ID" value="SGZ40698.1"/>
    <property type="molecule type" value="Genomic_DNA"/>
</dbReference>
<dbReference type="InterPro" id="IPR050365">
    <property type="entry name" value="TIM50"/>
</dbReference>
<reference evidence="17" key="1">
    <citation type="submission" date="2016-11" db="EMBL/GenBank/DDBJ databases">
        <authorList>
            <person name="Guldener U."/>
        </authorList>
    </citation>
    <scope>NUCLEOTIDE SEQUENCE [LARGE SCALE GENOMIC DNA]</scope>
</reference>
<dbReference type="PANTHER" id="PTHR12210">
    <property type="entry name" value="DULLARD PROTEIN PHOSPHATASE"/>
    <property type="match status" value="1"/>
</dbReference>
<evidence type="ECO:0000256" key="3">
    <source>
        <dbReference type="ARBA" id="ARBA00020799"/>
    </source>
</evidence>
<comment type="subcellular location">
    <subcellularLocation>
        <location evidence="1 13">Mitochondrion inner membrane</location>
        <topology evidence="1 13">Single-pass membrane protein</topology>
    </subcellularLocation>
</comment>
<dbReference type="InterPro" id="IPR023214">
    <property type="entry name" value="HAD_sf"/>
</dbReference>
<dbReference type="OrthoDB" id="287041at2759"/>
<keyword evidence="11 13" id="KW-0496">Mitochondrion</keyword>
<evidence type="ECO:0000259" key="15">
    <source>
        <dbReference type="PROSITE" id="PS50969"/>
    </source>
</evidence>
<keyword evidence="4 13" id="KW-0813">Transport</keyword>